<dbReference type="InterPro" id="IPR026265">
    <property type="entry name" value="LptC"/>
</dbReference>
<dbReference type="GO" id="GO:0005886">
    <property type="term" value="C:plasma membrane"/>
    <property type="evidence" value="ECO:0007669"/>
    <property type="project" value="InterPro"/>
</dbReference>
<proteinExistence type="predicted"/>
<keyword evidence="4" id="KW-1133">Transmembrane helix</keyword>
<dbReference type="AlphaFoldDB" id="A0A2N7TKN4"/>
<comment type="caution">
    <text evidence="7">The sequence shown here is derived from an EMBL/GenBank/DDBJ whole genome shotgun (WGS) entry which is preliminary data.</text>
</comment>
<feature type="compositionally biased region" description="Basic and acidic residues" evidence="6">
    <location>
        <begin position="178"/>
        <end position="188"/>
    </location>
</feature>
<organism evidence="7 8">
    <name type="scientific">Halomonas heilongjiangensis</name>
    <dbReference type="NCBI Taxonomy" id="1387883"/>
    <lineage>
        <taxon>Bacteria</taxon>
        <taxon>Pseudomonadati</taxon>
        <taxon>Pseudomonadota</taxon>
        <taxon>Gammaproteobacteria</taxon>
        <taxon>Oceanospirillales</taxon>
        <taxon>Halomonadaceae</taxon>
        <taxon>Halomonas</taxon>
    </lineage>
</organism>
<evidence type="ECO:0000313" key="7">
    <source>
        <dbReference type="EMBL" id="PMR68755.1"/>
    </source>
</evidence>
<protein>
    <submittedName>
        <fullName evidence="7">LPS export ABC transporter periplasmic protein LptC</fullName>
    </submittedName>
</protein>
<keyword evidence="8" id="KW-1185">Reference proteome</keyword>
<evidence type="ECO:0000256" key="3">
    <source>
        <dbReference type="ARBA" id="ARBA00022692"/>
    </source>
</evidence>
<dbReference type="GO" id="GO:0017089">
    <property type="term" value="F:glycolipid transfer activity"/>
    <property type="evidence" value="ECO:0007669"/>
    <property type="project" value="TreeGrafter"/>
</dbReference>
<dbReference type="PANTHER" id="PTHR37481">
    <property type="entry name" value="LIPOPOLYSACCHARIDE EXPORT SYSTEM PROTEIN LPTC"/>
    <property type="match status" value="1"/>
</dbReference>
<evidence type="ECO:0000313" key="8">
    <source>
        <dbReference type="Proteomes" id="UP000235346"/>
    </source>
</evidence>
<dbReference type="EMBL" id="PNRE01000061">
    <property type="protein sequence ID" value="PMR68755.1"/>
    <property type="molecule type" value="Genomic_DNA"/>
</dbReference>
<dbReference type="GO" id="GO:0015221">
    <property type="term" value="F:lipopolysaccharide transmembrane transporter activity"/>
    <property type="evidence" value="ECO:0007669"/>
    <property type="project" value="InterPro"/>
</dbReference>
<keyword evidence="3" id="KW-0812">Transmembrane</keyword>
<keyword evidence="2" id="KW-0997">Cell inner membrane</keyword>
<dbReference type="Gene3D" id="2.60.450.10">
    <property type="entry name" value="Lipopolysaccharide (LPS) transport protein A like domain"/>
    <property type="match status" value="1"/>
</dbReference>
<dbReference type="GO" id="GO:0030288">
    <property type="term" value="C:outer membrane-bounded periplasmic space"/>
    <property type="evidence" value="ECO:0007669"/>
    <property type="project" value="TreeGrafter"/>
</dbReference>
<dbReference type="InterPro" id="IPR010664">
    <property type="entry name" value="LipoPS_assembly_LptC-rel"/>
</dbReference>
<dbReference type="OrthoDB" id="6118108at2"/>
<dbReference type="InterPro" id="IPR052363">
    <property type="entry name" value="LPS_export_LptC"/>
</dbReference>
<evidence type="ECO:0000256" key="4">
    <source>
        <dbReference type="ARBA" id="ARBA00022989"/>
    </source>
</evidence>
<name>A0A2N7TKN4_9GAMM</name>
<evidence type="ECO:0000256" key="1">
    <source>
        <dbReference type="ARBA" id="ARBA00022475"/>
    </source>
</evidence>
<dbReference type="RefSeq" id="WP_102628489.1">
    <property type="nucleotide sequence ID" value="NZ_PDOH01000039.1"/>
</dbReference>
<feature type="region of interest" description="Disordered" evidence="6">
    <location>
        <begin position="178"/>
        <end position="200"/>
    </location>
</feature>
<dbReference type="PANTHER" id="PTHR37481:SF1">
    <property type="entry name" value="LIPOPOLYSACCHARIDE EXPORT SYSTEM PROTEIN LPTC"/>
    <property type="match status" value="1"/>
</dbReference>
<reference evidence="7 8" key="1">
    <citation type="submission" date="2018-01" db="EMBL/GenBank/DDBJ databases">
        <title>Halomonas endophytica sp. nov., isolated from storage liquid in the stems of Populus euphratica.</title>
        <authorList>
            <person name="Chen C."/>
        </authorList>
    </citation>
    <scope>NUCLEOTIDE SEQUENCE [LARGE SCALE GENOMIC DNA]</scope>
    <source>
        <strain evidence="7 8">DSM 26881</strain>
    </source>
</reference>
<accession>A0A2N7TKN4</accession>
<gene>
    <name evidence="7" type="primary">lptC</name>
    <name evidence="7" type="ORF">C1H66_13950</name>
</gene>
<evidence type="ECO:0000256" key="2">
    <source>
        <dbReference type="ARBA" id="ARBA00022519"/>
    </source>
</evidence>
<dbReference type="Pfam" id="PF06835">
    <property type="entry name" value="LptC"/>
    <property type="match status" value="1"/>
</dbReference>
<dbReference type="NCBIfam" id="TIGR04409">
    <property type="entry name" value="LptC_YrbK"/>
    <property type="match status" value="1"/>
</dbReference>
<keyword evidence="1" id="KW-1003">Cell membrane</keyword>
<evidence type="ECO:0000256" key="6">
    <source>
        <dbReference type="SAM" id="MobiDB-lite"/>
    </source>
</evidence>
<sequence length="200" mass="22519">MALRLPRPSFRVWLFLLLLALGGVLALLDQRSPREPGPVPRHEAGEPDYYLEGVRLTRFDAEGRAHQRLDTPRLVHTPHDDVTRMQTPEARLIDSSGRVWFGQGQVGTLGAGGNPLTLSGDARLHAPEEHWQLDTDILHFDADTGHAWSEAPALLRQPPQRMRGERFDAWIHDNRARLTDNVRGHHPPETPSPTDEDPES</sequence>
<keyword evidence="5" id="KW-0472">Membrane</keyword>
<dbReference type="Proteomes" id="UP000235346">
    <property type="component" value="Unassembled WGS sequence"/>
</dbReference>
<evidence type="ECO:0000256" key="5">
    <source>
        <dbReference type="ARBA" id="ARBA00023136"/>
    </source>
</evidence>